<organism evidence="2">
    <name type="scientific">Sulfurisphaera javensis</name>
    <dbReference type="NCBI Taxonomy" id="2049879"/>
    <lineage>
        <taxon>Archaea</taxon>
        <taxon>Thermoproteota</taxon>
        <taxon>Thermoprotei</taxon>
        <taxon>Sulfolobales</taxon>
        <taxon>Sulfolobaceae</taxon>
        <taxon>Sulfurisphaera</taxon>
    </lineage>
</organism>
<dbReference type="EMBL" id="AP031322">
    <property type="protein sequence ID" value="BFH72369.1"/>
    <property type="molecule type" value="Genomic_DNA"/>
</dbReference>
<dbReference type="AlphaFoldDB" id="A0AAT9GN97"/>
<feature type="transmembrane region" description="Helical" evidence="1">
    <location>
        <begin position="45"/>
        <end position="77"/>
    </location>
</feature>
<protein>
    <submittedName>
        <fullName evidence="2">Uncharacterized protein</fullName>
    </submittedName>
</protein>
<keyword evidence="1" id="KW-1133">Transmembrane helix</keyword>
<dbReference type="GeneID" id="92353243"/>
<reference evidence="2" key="1">
    <citation type="submission" date="2024-03" db="EMBL/GenBank/DDBJ databases">
        <title>Complete genome sequence of Sulfurisphaera javensis strain KD-1.</title>
        <authorList>
            <person name="Sakai H."/>
            <person name="Nur N."/>
            <person name="Suwanto A."/>
            <person name="Kurosawa N."/>
        </authorList>
    </citation>
    <scope>NUCLEOTIDE SEQUENCE</scope>
    <source>
        <strain evidence="2">KD-1</strain>
    </source>
</reference>
<sequence length="239" mass="28062">MSIPWNVIDDKNIYLSHKEYLSKISSIKPIYEDTKQINIKKTSPLLLFTYTILSIIIIFISFFSFYLFSLILIPLWYLLGTEVAKNVDPKFLSFYLLFSSIFFLSEKIGIIVFISFSLLLYSFFSHRKGKMYLAFSVSASNLLYDIIIDEAPFILFKSQLRLSPYKLSLSLLGNHEGVIFNDFIEIYAINKGRVGILVCIEYYLKDLRKNKFKEFLDFHFEYLKGFLISKLNQKEWVLG</sequence>
<evidence type="ECO:0000313" key="2">
    <source>
        <dbReference type="EMBL" id="BFH72369.1"/>
    </source>
</evidence>
<evidence type="ECO:0000256" key="1">
    <source>
        <dbReference type="SAM" id="Phobius"/>
    </source>
</evidence>
<gene>
    <name evidence="2" type="ORF">SJAV_03130</name>
</gene>
<dbReference type="KEGG" id="sjv:SJAV_03130"/>
<name>A0AAT9GN97_9CREN</name>
<keyword evidence="1" id="KW-0812">Transmembrane</keyword>
<proteinExistence type="predicted"/>
<dbReference type="RefSeq" id="WP_369610601.1">
    <property type="nucleotide sequence ID" value="NZ_AP031322.1"/>
</dbReference>
<feature type="transmembrane region" description="Helical" evidence="1">
    <location>
        <begin position="97"/>
        <end position="121"/>
    </location>
</feature>
<accession>A0AAT9GN97</accession>
<keyword evidence="1" id="KW-0472">Membrane</keyword>